<sequence length="435" mass="47857">MPSRRIHFTPPVNETWPDPVATTGESHSLQMQEAHQEWWGNFVPIADWVPPKMNKSKFDGMKIQKYHISPEIDEPGDPECPYDRAFAGANDTVGELTAMFQNEWVSNRRAATPANADVNMDVSYDLRWDTAPEAGIDSGETTGQSVGVDPEASYDLGWDSAPDAGDLHPGETPRESVEVDLEATYDLGWDGAPALPSDLPSETTEPSNSIDIDDEYDLGWDGAPALHSDSPPEIMEPLIDSIDIDNEYDLGWGDAVDDGHQSCNPIDIDEAYDLGWNNSASMEQAKEQQVEYCLSPLTSGSDLRAGDEDANASVASITSVSRPEPSNSTPDAILHAEAAMMQAIRRLNALGHTDDDQQMHVIMQTAIQGLAPSHGPSRVRRANSRLFGAYSEARNWVTELGEDILSITRLIHMYNAIMDPLDVLVKDLKRVDREQ</sequence>
<feature type="region of interest" description="Disordered" evidence="1">
    <location>
        <begin position="1"/>
        <end position="23"/>
    </location>
</feature>
<reference evidence="2" key="1">
    <citation type="journal article" date="2020" name="New Phytol.">
        <title>Comparative genomics reveals dynamic genome evolution in host specialist ectomycorrhizal fungi.</title>
        <authorList>
            <person name="Lofgren L.A."/>
            <person name="Nguyen N.H."/>
            <person name="Vilgalys R."/>
            <person name="Ruytinx J."/>
            <person name="Liao H.L."/>
            <person name="Branco S."/>
            <person name="Kuo A."/>
            <person name="LaButti K."/>
            <person name="Lipzen A."/>
            <person name="Andreopoulos W."/>
            <person name="Pangilinan J."/>
            <person name="Riley R."/>
            <person name="Hundley H."/>
            <person name="Na H."/>
            <person name="Barry K."/>
            <person name="Grigoriev I.V."/>
            <person name="Stajich J.E."/>
            <person name="Kennedy P.G."/>
        </authorList>
    </citation>
    <scope>NUCLEOTIDE SEQUENCE</scope>
    <source>
        <strain evidence="2">S12</strain>
    </source>
</reference>
<protein>
    <submittedName>
        <fullName evidence="2">Uncharacterized protein</fullName>
    </submittedName>
</protein>
<dbReference type="Proteomes" id="UP000719766">
    <property type="component" value="Unassembled WGS sequence"/>
</dbReference>
<evidence type="ECO:0000313" key="2">
    <source>
        <dbReference type="EMBL" id="KAG1784528.1"/>
    </source>
</evidence>
<accession>A0A9P7A9D6</accession>
<feature type="compositionally biased region" description="Basic and acidic residues" evidence="1">
    <location>
        <begin position="165"/>
        <end position="174"/>
    </location>
</feature>
<dbReference type="RefSeq" id="XP_041152013.1">
    <property type="nucleotide sequence ID" value="XM_041307999.1"/>
</dbReference>
<dbReference type="AlphaFoldDB" id="A0A9P7A9D6"/>
<feature type="region of interest" description="Disordered" evidence="1">
    <location>
        <begin position="133"/>
        <end position="174"/>
    </location>
</feature>
<keyword evidence="3" id="KW-1185">Reference proteome</keyword>
<organism evidence="2 3">
    <name type="scientific">Suillus plorans</name>
    <dbReference type="NCBI Taxonomy" id="116603"/>
    <lineage>
        <taxon>Eukaryota</taxon>
        <taxon>Fungi</taxon>
        <taxon>Dikarya</taxon>
        <taxon>Basidiomycota</taxon>
        <taxon>Agaricomycotina</taxon>
        <taxon>Agaricomycetes</taxon>
        <taxon>Agaricomycetidae</taxon>
        <taxon>Boletales</taxon>
        <taxon>Suillineae</taxon>
        <taxon>Suillaceae</taxon>
        <taxon>Suillus</taxon>
    </lineage>
</organism>
<evidence type="ECO:0000256" key="1">
    <source>
        <dbReference type="SAM" id="MobiDB-lite"/>
    </source>
</evidence>
<dbReference type="OrthoDB" id="2647860at2759"/>
<feature type="compositionally biased region" description="Polar residues" evidence="1">
    <location>
        <begin position="200"/>
        <end position="210"/>
    </location>
</feature>
<proteinExistence type="predicted"/>
<dbReference type="EMBL" id="JABBWE010000140">
    <property type="protein sequence ID" value="KAG1784528.1"/>
    <property type="molecule type" value="Genomic_DNA"/>
</dbReference>
<dbReference type="GeneID" id="64601763"/>
<gene>
    <name evidence="2" type="ORF">HD556DRAFT_1451684</name>
</gene>
<comment type="caution">
    <text evidence="2">The sequence shown here is derived from an EMBL/GenBank/DDBJ whole genome shotgun (WGS) entry which is preliminary data.</text>
</comment>
<name>A0A9P7A9D6_9AGAM</name>
<evidence type="ECO:0000313" key="3">
    <source>
        <dbReference type="Proteomes" id="UP000719766"/>
    </source>
</evidence>
<feature type="region of interest" description="Disordered" evidence="1">
    <location>
        <begin position="188"/>
        <end position="215"/>
    </location>
</feature>